<dbReference type="InterPro" id="IPR002528">
    <property type="entry name" value="MATE_fam"/>
</dbReference>
<dbReference type="OrthoDB" id="213143at2157"/>
<accession>L9ZQ43</accession>
<dbReference type="PANTHER" id="PTHR43298:SF2">
    <property type="entry name" value="FMN_FAD EXPORTER YEEO-RELATED"/>
    <property type="match status" value="1"/>
</dbReference>
<keyword evidence="2" id="KW-0813">Transport</keyword>
<dbReference type="InterPro" id="IPR050222">
    <property type="entry name" value="MATE_MdtK"/>
</dbReference>
<evidence type="ECO:0000256" key="7">
    <source>
        <dbReference type="ARBA" id="ARBA00023065"/>
    </source>
</evidence>
<dbReference type="STRING" id="1230458.C484_17996"/>
<keyword evidence="7" id="KW-0406">Ion transport</keyword>
<keyword evidence="8 11" id="KW-0472">Membrane</keyword>
<feature type="transmembrane region" description="Helical" evidence="11">
    <location>
        <begin position="333"/>
        <end position="358"/>
    </location>
</feature>
<evidence type="ECO:0000256" key="6">
    <source>
        <dbReference type="ARBA" id="ARBA00022989"/>
    </source>
</evidence>
<dbReference type="GO" id="GO:0015297">
    <property type="term" value="F:antiporter activity"/>
    <property type="evidence" value="ECO:0007669"/>
    <property type="project" value="UniProtKB-KW"/>
</dbReference>
<dbReference type="CDD" id="cd13137">
    <property type="entry name" value="MATE_NorM_like"/>
    <property type="match status" value="1"/>
</dbReference>
<dbReference type="InterPro" id="IPR048279">
    <property type="entry name" value="MdtK-like"/>
</dbReference>
<keyword evidence="6 11" id="KW-1133">Transmembrane helix</keyword>
<dbReference type="GO" id="GO:0042910">
    <property type="term" value="F:xenobiotic transmembrane transporter activity"/>
    <property type="evidence" value="ECO:0007669"/>
    <property type="project" value="InterPro"/>
</dbReference>
<feature type="transmembrane region" description="Helical" evidence="11">
    <location>
        <begin position="104"/>
        <end position="129"/>
    </location>
</feature>
<dbReference type="PIRSF" id="PIRSF006603">
    <property type="entry name" value="DinF"/>
    <property type="match status" value="1"/>
</dbReference>
<feature type="transmembrane region" description="Helical" evidence="11">
    <location>
        <begin position="149"/>
        <end position="169"/>
    </location>
</feature>
<dbReference type="RefSeq" id="WP_006827224.1">
    <property type="nucleotide sequence ID" value="NZ_AOIL01000055.1"/>
</dbReference>
<evidence type="ECO:0000256" key="2">
    <source>
        <dbReference type="ARBA" id="ARBA00022448"/>
    </source>
</evidence>
<proteinExistence type="predicted"/>
<sequence>MTGRVTGVVAFVANLFERLGIIDAERFRPTMELAWPRIITGFAIMSKQTADLAMVGTAVGTAGTAGLAYALAYWELVTMLGLGLAGGTVSLVSQNYGGEATDRASLVVTQSVLLAVVFALPVVAVFLAFPNALIELLGSKAAPIDHGRTYLVFVAPAALFELCNLIASRTYTGVGDTFTEMVARAGGAVLNVLLSGLLIFGFGLGVAGAAIGTTLSTGFVTVVLAWGMTGRSYGRLGMEPSPVPITADGPWIDRELVRELIEISMPEIGRRLAAGAVVFPLLWIAATFGPVIVTALEVGRRVRGLINSINWGLSLAASSLVGQHLGSSEEGEAAAYGTAIIRLSVVLYAGIAALVIVFSEPIAVPFVSESSEVPAAAAFVAVGAVSSIGFGLDGAAAGVLLGAGDTRLPFLASLAGRYLFAIPAALLGPVTPLGIAALYLALLLETYVPGGINYWLVRRGRWKAVSRRYRPSATGSETEVEVGTGAEDEAKKETED</sequence>
<comment type="subcellular location">
    <subcellularLocation>
        <location evidence="1">Cell membrane</location>
        <topology evidence="1">Multi-pass membrane protein</topology>
    </subcellularLocation>
</comment>
<evidence type="ECO:0000313" key="12">
    <source>
        <dbReference type="EMBL" id="ELY87278.1"/>
    </source>
</evidence>
<evidence type="ECO:0000256" key="5">
    <source>
        <dbReference type="ARBA" id="ARBA00022692"/>
    </source>
</evidence>
<keyword evidence="5 11" id="KW-0812">Transmembrane</keyword>
<gene>
    <name evidence="12" type="ORF">C484_17996</name>
</gene>
<feature type="transmembrane region" description="Helical" evidence="11">
    <location>
        <begin position="408"/>
        <end position="427"/>
    </location>
</feature>
<dbReference type="Pfam" id="PF01554">
    <property type="entry name" value="MatE"/>
    <property type="match status" value="2"/>
</dbReference>
<dbReference type="PANTHER" id="PTHR43298">
    <property type="entry name" value="MULTIDRUG RESISTANCE PROTEIN NORM-RELATED"/>
    <property type="match status" value="1"/>
</dbReference>
<dbReference type="GO" id="GO:0006811">
    <property type="term" value="P:monoatomic ion transport"/>
    <property type="evidence" value="ECO:0007669"/>
    <property type="project" value="UniProtKB-KW"/>
</dbReference>
<evidence type="ECO:0000313" key="13">
    <source>
        <dbReference type="Proteomes" id="UP000011648"/>
    </source>
</evidence>
<evidence type="ECO:0000256" key="10">
    <source>
        <dbReference type="SAM" id="MobiDB-lite"/>
    </source>
</evidence>
<evidence type="ECO:0000256" key="3">
    <source>
        <dbReference type="ARBA" id="ARBA00022449"/>
    </source>
</evidence>
<keyword evidence="3" id="KW-0050">Antiport</keyword>
<feature type="transmembrane region" description="Helical" evidence="11">
    <location>
        <begin position="378"/>
        <end position="401"/>
    </location>
</feature>
<evidence type="ECO:0000256" key="4">
    <source>
        <dbReference type="ARBA" id="ARBA00022475"/>
    </source>
</evidence>
<keyword evidence="13" id="KW-1185">Reference proteome</keyword>
<dbReference type="NCBIfam" id="TIGR00797">
    <property type="entry name" value="matE"/>
    <property type="match status" value="1"/>
</dbReference>
<dbReference type="Proteomes" id="UP000011648">
    <property type="component" value="Unassembled WGS sequence"/>
</dbReference>
<evidence type="ECO:0000256" key="11">
    <source>
        <dbReference type="SAM" id="Phobius"/>
    </source>
</evidence>
<feature type="transmembrane region" description="Helical" evidence="11">
    <location>
        <begin position="181"/>
        <end position="200"/>
    </location>
</feature>
<feature type="transmembrane region" description="Helical" evidence="11">
    <location>
        <begin position="433"/>
        <end position="457"/>
    </location>
</feature>
<comment type="caution">
    <text evidence="12">The sequence shown here is derived from an EMBL/GenBank/DDBJ whole genome shotgun (WGS) entry which is preliminary data.</text>
</comment>
<feature type="transmembrane region" description="Helical" evidence="11">
    <location>
        <begin position="206"/>
        <end position="228"/>
    </location>
</feature>
<evidence type="ECO:0000256" key="8">
    <source>
        <dbReference type="ARBA" id="ARBA00023136"/>
    </source>
</evidence>
<protein>
    <recommendedName>
        <fullName evidence="9">Multidrug-efflux transporter</fullName>
    </recommendedName>
</protein>
<name>L9ZQ43_9EURY</name>
<organism evidence="12 13">
    <name type="scientific">Natrialba taiwanensis DSM 12281</name>
    <dbReference type="NCBI Taxonomy" id="1230458"/>
    <lineage>
        <taxon>Archaea</taxon>
        <taxon>Methanobacteriati</taxon>
        <taxon>Methanobacteriota</taxon>
        <taxon>Stenosarchaea group</taxon>
        <taxon>Halobacteria</taxon>
        <taxon>Halobacteriales</taxon>
        <taxon>Natrialbaceae</taxon>
        <taxon>Natrialba</taxon>
    </lineage>
</organism>
<feature type="transmembrane region" description="Helical" evidence="11">
    <location>
        <begin position="272"/>
        <end position="296"/>
    </location>
</feature>
<reference evidence="12 13" key="1">
    <citation type="journal article" date="2014" name="PLoS Genet.">
        <title>Phylogenetically driven sequencing of extremely halophilic archaea reveals strategies for static and dynamic osmo-response.</title>
        <authorList>
            <person name="Becker E.A."/>
            <person name="Seitzer P.M."/>
            <person name="Tritt A."/>
            <person name="Larsen D."/>
            <person name="Krusor M."/>
            <person name="Yao A.I."/>
            <person name="Wu D."/>
            <person name="Madern D."/>
            <person name="Eisen J.A."/>
            <person name="Darling A.E."/>
            <person name="Facciotti M.T."/>
        </authorList>
    </citation>
    <scope>NUCLEOTIDE SEQUENCE [LARGE SCALE GENOMIC DNA]</scope>
    <source>
        <strain evidence="12 13">DSM 12281</strain>
    </source>
</reference>
<feature type="region of interest" description="Disordered" evidence="10">
    <location>
        <begin position="470"/>
        <end position="496"/>
    </location>
</feature>
<dbReference type="PATRIC" id="fig|1230458.4.peg.3644"/>
<dbReference type="EMBL" id="AOIL01000055">
    <property type="protein sequence ID" value="ELY87278.1"/>
    <property type="molecule type" value="Genomic_DNA"/>
</dbReference>
<dbReference type="AlphaFoldDB" id="L9ZQ43"/>
<evidence type="ECO:0000256" key="9">
    <source>
        <dbReference type="ARBA" id="ARBA00031636"/>
    </source>
</evidence>
<evidence type="ECO:0000256" key="1">
    <source>
        <dbReference type="ARBA" id="ARBA00004651"/>
    </source>
</evidence>
<dbReference type="GO" id="GO:0005886">
    <property type="term" value="C:plasma membrane"/>
    <property type="evidence" value="ECO:0007669"/>
    <property type="project" value="UniProtKB-SubCell"/>
</dbReference>
<keyword evidence="4" id="KW-1003">Cell membrane</keyword>